<dbReference type="Gene3D" id="1.10.287.470">
    <property type="entry name" value="Helix hairpin bin"/>
    <property type="match status" value="2"/>
</dbReference>
<reference evidence="10 11" key="1">
    <citation type="submission" date="2019-08" db="EMBL/GenBank/DDBJ databases">
        <title>Deep-cultivation of Planctomycetes and their phenomic and genomic characterization uncovers novel biology.</title>
        <authorList>
            <person name="Wiegand S."/>
            <person name="Jogler M."/>
            <person name="Boedeker C."/>
            <person name="Pinto D."/>
            <person name="Vollmers J."/>
            <person name="Rivas-Marin E."/>
            <person name="Kohn T."/>
            <person name="Peeters S.H."/>
            <person name="Heuer A."/>
            <person name="Rast P."/>
            <person name="Oberbeckmann S."/>
            <person name="Bunk B."/>
            <person name="Jeske O."/>
            <person name="Meyerdierks A."/>
            <person name="Storesund J.E."/>
            <person name="Kallscheuer N."/>
            <person name="Luecker S."/>
            <person name="Lage O.M."/>
            <person name="Pohl T."/>
            <person name="Merkel B.J."/>
            <person name="Hornburger P."/>
            <person name="Mueller R.-W."/>
            <person name="Bruemmer F."/>
            <person name="Labrenz M."/>
            <person name="Spormann A.M."/>
            <person name="Op den Camp H."/>
            <person name="Overmann J."/>
            <person name="Amann R."/>
            <person name="Jetten M.S.M."/>
            <person name="Mascher T."/>
            <person name="Medema M.H."/>
            <person name="Devos D.P."/>
            <person name="Kaster A.-K."/>
            <person name="Ovreas L."/>
            <person name="Rohde M."/>
            <person name="Galperin M.Y."/>
            <person name="Jogler C."/>
        </authorList>
    </citation>
    <scope>NUCLEOTIDE SEQUENCE [LARGE SCALE GENOMIC DNA]</scope>
    <source>
        <strain evidence="10 11">OJF2</strain>
    </source>
</reference>
<dbReference type="OrthoDB" id="9778236at2"/>
<dbReference type="InterPro" id="IPR050465">
    <property type="entry name" value="UPF0194_transport"/>
</dbReference>
<evidence type="ECO:0000256" key="4">
    <source>
        <dbReference type="ARBA" id="ARBA00022764"/>
    </source>
</evidence>
<evidence type="ECO:0000256" key="5">
    <source>
        <dbReference type="ARBA" id="ARBA00023054"/>
    </source>
</evidence>
<protein>
    <submittedName>
        <fullName evidence="10">Macrolide export protein MacA</fullName>
    </submittedName>
</protein>
<dbReference type="InterPro" id="IPR058792">
    <property type="entry name" value="Beta-barrel_RND_2"/>
</dbReference>
<feature type="region of interest" description="Disordered" evidence="6">
    <location>
        <begin position="1"/>
        <end position="36"/>
    </location>
</feature>
<dbReference type="PANTHER" id="PTHR32347">
    <property type="entry name" value="EFFLUX SYSTEM COMPONENT YKNX-RELATED"/>
    <property type="match status" value="1"/>
</dbReference>
<evidence type="ECO:0000259" key="9">
    <source>
        <dbReference type="Pfam" id="PF25954"/>
    </source>
</evidence>
<dbReference type="RefSeq" id="WP_148591382.1">
    <property type="nucleotide sequence ID" value="NZ_CP042997.1"/>
</dbReference>
<keyword evidence="3" id="KW-0732">Signal</keyword>
<keyword evidence="7" id="KW-1133">Transmembrane helix</keyword>
<keyword evidence="4" id="KW-0574">Periplasm</keyword>
<sequence length="382" mass="41452">MNGTLAVERPPAARGPQAPGPGQSGPPAPPPSPSRHGPPRIVILLLVLAAAGGGAWSFGFLDVGKIRDRLPWKAKEDRSTIVMLGNVDVRQVNLAFKVDGRIQALAVDEGDAVKAGSVIASLDRRYFDDEVRTAKARRDALAATLARLEHGSRPEEIAQARALVDQRAAEVHRAQVDFRRSENLLERQSVSRQEYDHDEAAAREAVAQLAYAREALRLAEIGPRVEDIANARAQLAEADAELVRIDRRLADSRLIAPGDGVILTRAREVGAIVQPGEVVFTLTLATPVWVRTYIDEPDLGDVRPGAEVEVVTDSRPSSPCRGHVGYISPTAEFTPKTVETPELRTQLVYRVRVVVDNPDGGLRQGMPVTVRLPRPRGEVSTP</sequence>
<dbReference type="AlphaFoldDB" id="A0A5B9VW61"/>
<evidence type="ECO:0000256" key="2">
    <source>
        <dbReference type="ARBA" id="ARBA00010602"/>
    </source>
</evidence>
<gene>
    <name evidence="10" type="primary">macA_1</name>
    <name evidence="10" type="ORF">OJF2_07740</name>
</gene>
<evidence type="ECO:0000313" key="11">
    <source>
        <dbReference type="Proteomes" id="UP000324233"/>
    </source>
</evidence>
<feature type="domain" description="CusB-like beta-barrel" evidence="9">
    <location>
        <begin position="287"/>
        <end position="373"/>
    </location>
</feature>
<dbReference type="Proteomes" id="UP000324233">
    <property type="component" value="Chromosome"/>
</dbReference>
<accession>A0A5B9VW61</accession>
<evidence type="ECO:0000313" key="10">
    <source>
        <dbReference type="EMBL" id="QEH32304.1"/>
    </source>
</evidence>
<feature type="compositionally biased region" description="Pro residues" evidence="6">
    <location>
        <begin position="24"/>
        <end position="33"/>
    </location>
</feature>
<dbReference type="Pfam" id="PF25954">
    <property type="entry name" value="Beta-barrel_RND_2"/>
    <property type="match status" value="1"/>
</dbReference>
<dbReference type="Gene3D" id="2.40.50.100">
    <property type="match status" value="1"/>
</dbReference>
<dbReference type="InterPro" id="IPR059052">
    <property type="entry name" value="HH_YbhG-like"/>
</dbReference>
<name>A0A5B9VW61_9BACT</name>
<evidence type="ECO:0000259" key="8">
    <source>
        <dbReference type="Pfam" id="PF25881"/>
    </source>
</evidence>
<comment type="similarity">
    <text evidence="2">Belongs to the UPF0194 family.</text>
</comment>
<dbReference type="NCBIfam" id="NF002939">
    <property type="entry name" value="PRK03598.1"/>
    <property type="match status" value="1"/>
</dbReference>
<proteinExistence type="inferred from homology"/>
<dbReference type="EMBL" id="CP042997">
    <property type="protein sequence ID" value="QEH32304.1"/>
    <property type="molecule type" value="Genomic_DNA"/>
</dbReference>
<evidence type="ECO:0000256" key="1">
    <source>
        <dbReference type="ARBA" id="ARBA00004418"/>
    </source>
</evidence>
<dbReference type="SUPFAM" id="SSF111369">
    <property type="entry name" value="HlyD-like secretion proteins"/>
    <property type="match status" value="3"/>
</dbReference>
<dbReference type="Pfam" id="PF25881">
    <property type="entry name" value="HH_YBHG"/>
    <property type="match status" value="1"/>
</dbReference>
<feature type="compositionally biased region" description="Low complexity" evidence="6">
    <location>
        <begin position="9"/>
        <end position="21"/>
    </location>
</feature>
<keyword evidence="7" id="KW-0472">Membrane</keyword>
<keyword evidence="5" id="KW-0175">Coiled coil</keyword>
<dbReference type="PANTHER" id="PTHR32347:SF29">
    <property type="entry name" value="UPF0194 MEMBRANE PROTEIN YBHG"/>
    <property type="match status" value="1"/>
</dbReference>
<feature type="domain" description="YbhG-like alpha-helical hairpin" evidence="8">
    <location>
        <begin position="123"/>
        <end position="250"/>
    </location>
</feature>
<evidence type="ECO:0000256" key="6">
    <source>
        <dbReference type="SAM" id="MobiDB-lite"/>
    </source>
</evidence>
<dbReference type="KEGG" id="agv:OJF2_07740"/>
<comment type="subcellular location">
    <subcellularLocation>
        <location evidence="1">Periplasm</location>
    </subcellularLocation>
</comment>
<feature type="transmembrane region" description="Helical" evidence="7">
    <location>
        <begin position="41"/>
        <end position="61"/>
    </location>
</feature>
<keyword evidence="7" id="KW-0812">Transmembrane</keyword>
<dbReference type="GO" id="GO:0042597">
    <property type="term" value="C:periplasmic space"/>
    <property type="evidence" value="ECO:0007669"/>
    <property type="project" value="UniProtKB-SubCell"/>
</dbReference>
<organism evidence="10 11">
    <name type="scientific">Aquisphaera giovannonii</name>
    <dbReference type="NCBI Taxonomy" id="406548"/>
    <lineage>
        <taxon>Bacteria</taxon>
        <taxon>Pseudomonadati</taxon>
        <taxon>Planctomycetota</taxon>
        <taxon>Planctomycetia</taxon>
        <taxon>Isosphaerales</taxon>
        <taxon>Isosphaeraceae</taxon>
        <taxon>Aquisphaera</taxon>
    </lineage>
</organism>
<keyword evidence="11" id="KW-1185">Reference proteome</keyword>
<evidence type="ECO:0000256" key="7">
    <source>
        <dbReference type="SAM" id="Phobius"/>
    </source>
</evidence>
<dbReference type="Gene3D" id="2.40.30.170">
    <property type="match status" value="1"/>
</dbReference>
<evidence type="ECO:0000256" key="3">
    <source>
        <dbReference type="ARBA" id="ARBA00022729"/>
    </source>
</evidence>